<protein>
    <submittedName>
        <fullName evidence="11">Cytochrome P450, E-class, group I</fullName>
    </submittedName>
</protein>
<comment type="similarity">
    <text evidence="2 9">Belongs to the cytochrome P450 family.</text>
</comment>
<evidence type="ECO:0000313" key="11">
    <source>
        <dbReference type="EMBL" id="PON96764.1"/>
    </source>
</evidence>
<dbReference type="PROSITE" id="PS00086">
    <property type="entry name" value="CYTOCHROME_P450"/>
    <property type="match status" value="1"/>
</dbReference>
<evidence type="ECO:0000256" key="1">
    <source>
        <dbReference type="ARBA" id="ARBA00001971"/>
    </source>
</evidence>
<keyword evidence="12" id="KW-1185">Reference proteome</keyword>
<comment type="caution">
    <text evidence="11">The sequence shown here is derived from an EMBL/GenBank/DDBJ whole genome shotgun (WGS) entry which is preliminary data.</text>
</comment>
<dbReference type="Proteomes" id="UP000237000">
    <property type="component" value="Unassembled WGS sequence"/>
</dbReference>
<name>A0A2P5FG63_TREOI</name>
<evidence type="ECO:0000256" key="4">
    <source>
        <dbReference type="ARBA" id="ARBA00022723"/>
    </source>
</evidence>
<dbReference type="GO" id="GO:0005506">
    <property type="term" value="F:iron ion binding"/>
    <property type="evidence" value="ECO:0007669"/>
    <property type="project" value="InterPro"/>
</dbReference>
<evidence type="ECO:0000256" key="2">
    <source>
        <dbReference type="ARBA" id="ARBA00010617"/>
    </source>
</evidence>
<dbReference type="InterPro" id="IPR001128">
    <property type="entry name" value="Cyt_P450"/>
</dbReference>
<comment type="cofactor">
    <cofactor evidence="1 8">
        <name>heme</name>
        <dbReference type="ChEBI" id="CHEBI:30413"/>
    </cofactor>
</comment>
<keyword evidence="6 8" id="KW-0408">Iron</keyword>
<evidence type="ECO:0000256" key="10">
    <source>
        <dbReference type="SAM" id="Phobius"/>
    </source>
</evidence>
<dbReference type="CDD" id="cd11072">
    <property type="entry name" value="CYP71-like"/>
    <property type="match status" value="1"/>
</dbReference>
<accession>A0A2P5FG63</accession>
<evidence type="ECO:0000256" key="7">
    <source>
        <dbReference type="ARBA" id="ARBA00023033"/>
    </source>
</evidence>
<evidence type="ECO:0000256" key="8">
    <source>
        <dbReference type="PIRSR" id="PIRSR602401-1"/>
    </source>
</evidence>
<sequence length="486" mass="55297">MDPLKQLQQWWQEQQHSKTLFNPILFSLALILFSLYLVKLIRGPKLNLPPSPRRLPIIGNLHQLGTVLHRSLQCLSEKYGPLMLVHFGCVPTVIVNCAEISKEIMNNSAFQNRPQIKAADALFYGCIDVAFCPYGDYWRQTKKICVLELFSLKRVQAFQYVREAEVAEMIENVRRCCSQDGALVDVSEMLVNIAGNVISRCALGRKYTREDGRESFGDLARRAMKLIGAFNFQDVVPYLGWIDVLTGFNARLGETVKAFDTLLDEVIEEHEQKIGDQSDKKDLDMFLGGTDNSASVMEWAMAELAKNPNVMKKAQEEVRRVVGNKPKIDEADIAQMEFMKCVINESLRLHAPVLITRESTTATKLEGYDIPAKTRVLINAWAIQRDPRLWERSEEFVPERFVNNPVDFKGHHNQIIPFGVGRRACPGIIFAMAEIEYILANLLYWFDWNLPPGQTGKDLDMSDIFGLVIHKKVPLRLVPVIHSFSS</sequence>
<dbReference type="GO" id="GO:0020037">
    <property type="term" value="F:heme binding"/>
    <property type="evidence" value="ECO:0007669"/>
    <property type="project" value="InterPro"/>
</dbReference>
<dbReference type="GO" id="GO:0004497">
    <property type="term" value="F:monooxygenase activity"/>
    <property type="evidence" value="ECO:0007669"/>
    <property type="project" value="UniProtKB-KW"/>
</dbReference>
<dbReference type="InParanoid" id="A0A2P5FG63"/>
<dbReference type="PANTHER" id="PTHR47955:SF18">
    <property type="entry name" value="CYTOCHROME P450 71A1-LIKE"/>
    <property type="match status" value="1"/>
</dbReference>
<dbReference type="OrthoDB" id="1470350at2759"/>
<feature type="transmembrane region" description="Helical" evidence="10">
    <location>
        <begin position="20"/>
        <end position="38"/>
    </location>
</feature>
<keyword evidence="4 8" id="KW-0479">Metal-binding</keyword>
<dbReference type="EMBL" id="JXTC01000036">
    <property type="protein sequence ID" value="PON96764.1"/>
    <property type="molecule type" value="Genomic_DNA"/>
</dbReference>
<proteinExistence type="inferred from homology"/>
<gene>
    <name evidence="11" type="ORF">TorRG33x02_074680</name>
</gene>
<dbReference type="Gene3D" id="1.10.630.10">
    <property type="entry name" value="Cytochrome P450"/>
    <property type="match status" value="1"/>
</dbReference>
<evidence type="ECO:0000256" key="5">
    <source>
        <dbReference type="ARBA" id="ARBA00023002"/>
    </source>
</evidence>
<dbReference type="GO" id="GO:0016705">
    <property type="term" value="F:oxidoreductase activity, acting on paired donors, with incorporation or reduction of molecular oxygen"/>
    <property type="evidence" value="ECO:0007669"/>
    <property type="project" value="InterPro"/>
</dbReference>
<keyword evidence="10" id="KW-0472">Membrane</keyword>
<dbReference type="PANTHER" id="PTHR47955">
    <property type="entry name" value="CYTOCHROME P450 FAMILY 71 PROTEIN"/>
    <property type="match status" value="1"/>
</dbReference>
<dbReference type="PRINTS" id="PR00385">
    <property type="entry name" value="P450"/>
</dbReference>
<dbReference type="STRING" id="63057.A0A2P5FG63"/>
<dbReference type="Pfam" id="PF00067">
    <property type="entry name" value="p450"/>
    <property type="match status" value="2"/>
</dbReference>
<dbReference type="AlphaFoldDB" id="A0A2P5FG63"/>
<evidence type="ECO:0000256" key="3">
    <source>
        <dbReference type="ARBA" id="ARBA00022617"/>
    </source>
</evidence>
<evidence type="ECO:0000256" key="9">
    <source>
        <dbReference type="RuleBase" id="RU000461"/>
    </source>
</evidence>
<dbReference type="InterPro" id="IPR017972">
    <property type="entry name" value="Cyt_P450_CS"/>
</dbReference>
<dbReference type="FunFam" id="1.10.630.10:FF:000126">
    <property type="entry name" value="Predicted protein"/>
    <property type="match status" value="1"/>
</dbReference>
<dbReference type="InterPro" id="IPR036396">
    <property type="entry name" value="Cyt_P450_sf"/>
</dbReference>
<dbReference type="PRINTS" id="PR00463">
    <property type="entry name" value="EP450I"/>
</dbReference>
<keyword evidence="10" id="KW-1133">Transmembrane helix</keyword>
<keyword evidence="10" id="KW-0812">Transmembrane</keyword>
<keyword evidence="5 9" id="KW-0560">Oxidoreductase</keyword>
<evidence type="ECO:0000313" key="12">
    <source>
        <dbReference type="Proteomes" id="UP000237000"/>
    </source>
</evidence>
<dbReference type="SUPFAM" id="SSF48264">
    <property type="entry name" value="Cytochrome P450"/>
    <property type="match status" value="1"/>
</dbReference>
<evidence type="ECO:0000256" key="6">
    <source>
        <dbReference type="ARBA" id="ARBA00023004"/>
    </source>
</evidence>
<keyword evidence="3 8" id="KW-0349">Heme</keyword>
<organism evidence="11 12">
    <name type="scientific">Trema orientale</name>
    <name type="common">Charcoal tree</name>
    <name type="synonym">Celtis orientalis</name>
    <dbReference type="NCBI Taxonomy" id="63057"/>
    <lineage>
        <taxon>Eukaryota</taxon>
        <taxon>Viridiplantae</taxon>
        <taxon>Streptophyta</taxon>
        <taxon>Embryophyta</taxon>
        <taxon>Tracheophyta</taxon>
        <taxon>Spermatophyta</taxon>
        <taxon>Magnoliopsida</taxon>
        <taxon>eudicotyledons</taxon>
        <taxon>Gunneridae</taxon>
        <taxon>Pentapetalae</taxon>
        <taxon>rosids</taxon>
        <taxon>fabids</taxon>
        <taxon>Rosales</taxon>
        <taxon>Cannabaceae</taxon>
        <taxon>Trema</taxon>
    </lineage>
</organism>
<dbReference type="InterPro" id="IPR002401">
    <property type="entry name" value="Cyt_P450_E_grp-I"/>
</dbReference>
<reference evidence="12" key="1">
    <citation type="submission" date="2016-06" db="EMBL/GenBank/DDBJ databases">
        <title>Parallel loss of symbiosis genes in relatives of nitrogen-fixing non-legume Parasponia.</title>
        <authorList>
            <person name="Van Velzen R."/>
            <person name="Holmer R."/>
            <person name="Bu F."/>
            <person name="Rutten L."/>
            <person name="Van Zeijl A."/>
            <person name="Liu W."/>
            <person name="Santuari L."/>
            <person name="Cao Q."/>
            <person name="Sharma T."/>
            <person name="Shen D."/>
            <person name="Roswanjaya Y."/>
            <person name="Wardhani T."/>
            <person name="Kalhor M.S."/>
            <person name="Jansen J."/>
            <person name="Van den Hoogen J."/>
            <person name="Gungor B."/>
            <person name="Hartog M."/>
            <person name="Hontelez J."/>
            <person name="Verver J."/>
            <person name="Yang W.-C."/>
            <person name="Schijlen E."/>
            <person name="Repin R."/>
            <person name="Schilthuizen M."/>
            <person name="Schranz E."/>
            <person name="Heidstra R."/>
            <person name="Miyata K."/>
            <person name="Fedorova E."/>
            <person name="Kohlen W."/>
            <person name="Bisseling T."/>
            <person name="Smit S."/>
            <person name="Geurts R."/>
        </authorList>
    </citation>
    <scope>NUCLEOTIDE SEQUENCE [LARGE SCALE GENOMIC DNA]</scope>
    <source>
        <strain evidence="12">cv. RG33-2</strain>
    </source>
</reference>
<keyword evidence="7 9" id="KW-0503">Monooxygenase</keyword>
<feature type="binding site" description="axial binding residue" evidence="8">
    <location>
        <position position="425"/>
    </location>
    <ligand>
        <name>heme</name>
        <dbReference type="ChEBI" id="CHEBI:30413"/>
    </ligand>
    <ligandPart>
        <name>Fe</name>
        <dbReference type="ChEBI" id="CHEBI:18248"/>
    </ligandPart>
</feature>